<accession>S0GIC2</accession>
<dbReference type="EMBL" id="ASSQ01000013">
    <property type="protein sequence ID" value="EOS17586.1"/>
    <property type="molecule type" value="Genomic_DNA"/>
</dbReference>
<dbReference type="Proteomes" id="UP000014140">
    <property type="component" value="Unassembled WGS sequence"/>
</dbReference>
<proteinExistence type="predicted"/>
<gene>
    <name evidence="1" type="ORF">C803_02598</name>
</gene>
<evidence type="ECO:0000313" key="2">
    <source>
        <dbReference type="Proteomes" id="UP000014140"/>
    </source>
</evidence>
<evidence type="ECO:0000313" key="1">
    <source>
        <dbReference type="EMBL" id="EOS17586.1"/>
    </source>
</evidence>
<dbReference type="AlphaFoldDB" id="S0GIC2"/>
<keyword evidence="2" id="KW-1185">Reference proteome</keyword>
<name>S0GIC2_9BACT</name>
<sequence length="33" mass="3772">MTKLFLSRIGDENDYSIKKYYDGVLKNNQACGS</sequence>
<comment type="caution">
    <text evidence="1">The sequence shown here is derived from an EMBL/GenBank/DDBJ whole genome shotgun (WGS) entry which is preliminary data.</text>
</comment>
<organism evidence="1 2">
    <name type="scientific">Parabacteroides goldsteinii dnLKV18</name>
    <dbReference type="NCBI Taxonomy" id="1235789"/>
    <lineage>
        <taxon>Bacteria</taxon>
        <taxon>Pseudomonadati</taxon>
        <taxon>Bacteroidota</taxon>
        <taxon>Bacteroidia</taxon>
        <taxon>Bacteroidales</taxon>
        <taxon>Tannerellaceae</taxon>
        <taxon>Parabacteroides</taxon>
    </lineage>
</organism>
<dbReference type="HOGENOM" id="CLU_3383101_0_0_10"/>
<reference evidence="1 2" key="1">
    <citation type="submission" date="2013-04" db="EMBL/GenBank/DDBJ databases">
        <title>The Genome Sequence of Parabacteroides goldsteinii dnLKV18.</title>
        <authorList>
            <consortium name="The Broad Institute Genomics Platform"/>
            <consortium name="The Broad Institute Genome Sequencing Center for Infectious Disease"/>
            <person name="Earl A."/>
            <person name="Xavier R."/>
            <person name="Kuhn K."/>
            <person name="Stappenbeck T."/>
            <person name="Walker B."/>
            <person name="Young S."/>
            <person name="Zeng Q."/>
            <person name="Gargeya S."/>
            <person name="Fitzgerald M."/>
            <person name="Haas B."/>
            <person name="Abouelleil A."/>
            <person name="Allen A.W."/>
            <person name="Alvarado L."/>
            <person name="Arachchi H.M."/>
            <person name="Berlin A.M."/>
            <person name="Chapman S.B."/>
            <person name="Gainer-Dewar J."/>
            <person name="Goldberg J."/>
            <person name="Griggs A."/>
            <person name="Gujja S."/>
            <person name="Hansen M."/>
            <person name="Howarth C."/>
            <person name="Imamovic A."/>
            <person name="Ireland A."/>
            <person name="Larimer J."/>
            <person name="McCowan C."/>
            <person name="Murphy C."/>
            <person name="Pearson M."/>
            <person name="Poon T.W."/>
            <person name="Priest M."/>
            <person name="Roberts A."/>
            <person name="Saif S."/>
            <person name="Shea T."/>
            <person name="Sisk P."/>
            <person name="Sykes S."/>
            <person name="Wortman J."/>
            <person name="Nusbaum C."/>
            <person name="Birren B."/>
        </authorList>
    </citation>
    <scope>NUCLEOTIDE SEQUENCE [LARGE SCALE GENOMIC DNA]</scope>
    <source>
        <strain evidence="2">dnLKV18</strain>
    </source>
</reference>
<protein>
    <submittedName>
        <fullName evidence="1">Uncharacterized protein</fullName>
    </submittedName>
</protein>